<feature type="compositionally biased region" description="Low complexity" evidence="3">
    <location>
        <begin position="558"/>
        <end position="571"/>
    </location>
</feature>
<dbReference type="PRINTS" id="PR00929">
    <property type="entry name" value="ATHOOK"/>
</dbReference>
<evidence type="ECO:0000256" key="3">
    <source>
        <dbReference type="SAM" id="MobiDB-lite"/>
    </source>
</evidence>
<dbReference type="GeneID" id="89990457"/>
<evidence type="ECO:0000256" key="2">
    <source>
        <dbReference type="ARBA" id="ARBA00023242"/>
    </source>
</evidence>
<dbReference type="EMBL" id="CP143810">
    <property type="protein sequence ID" value="WVO22355.1"/>
    <property type="molecule type" value="Genomic_DNA"/>
</dbReference>
<feature type="compositionally biased region" description="Polar residues" evidence="3">
    <location>
        <begin position="519"/>
        <end position="541"/>
    </location>
</feature>
<name>A0ABZ2AV04_9TREE</name>
<feature type="region of interest" description="Disordered" evidence="3">
    <location>
        <begin position="484"/>
        <end position="613"/>
    </location>
</feature>
<sequence length="667" mass="72663">MAVTSTFSSSETLHTIRLLPLATFLKTLTSAENVARLQDVLVKHRSPESWERVGERMISSGDLPPPGCTPKSQVNLSDETNDDIEARDQNQNQEPDQDEDEESEEGMESDCDPGIIYPSPPKTYIQEIRVDLRTLHPKAIFALESWRREALGMEQLVMESREFAAGVSVGADAIGEGDCASPGVSYLPKSVRVSNLDILFRGDREESESTSTDETSSVEVTPIAIPPKASALADGSSISAPPKGARVFKTYGSSKRLSSLSLSHSGFPTRIASLSSIDTASASPLLSPTLSEAEPENEKAGSMRIASRERLKVVNASKEVSEQGSVAKKRGRGRPRKKAEGLSQPVHTFVELGEEIPTKSGGVEEMEEGKRGKERRGRRKASSSRSSRLPIPTTSTSKTPDVFEGEEELENFSSEEESEIKKPKRAYRRKEKDAKGEKRPKKRGRPRKSLLVLVPPNPAEMSLPVNRPAKGTFARPIEVSNPALRINGHPVSVASSESKSMSDLRNIRPSPSAAAGTSPRISSNPTLLCSSTSTTFYSSLRPQCPKRKSDAKVPQAAEYESGSELTELSEMSELETRPQSQSQSRSGSGSGSGAQLKSQSKSRTSASASAYTKRKSKFRFDGVILPSFSATTFDKFRRKRATKSRKARTVGVSGRQEECRWKIELGA</sequence>
<evidence type="ECO:0000313" key="4">
    <source>
        <dbReference type="EMBL" id="WVO22355.1"/>
    </source>
</evidence>
<dbReference type="InterPro" id="IPR000637">
    <property type="entry name" value="HMGI/Y_DNA-bd_CS"/>
</dbReference>
<evidence type="ECO:0000313" key="5">
    <source>
        <dbReference type="Proteomes" id="UP001432216"/>
    </source>
</evidence>
<feature type="compositionally biased region" description="Basic residues" evidence="3">
    <location>
        <begin position="438"/>
        <end position="448"/>
    </location>
</feature>
<keyword evidence="2" id="KW-0539">Nucleus</keyword>
<comment type="subcellular location">
    <subcellularLocation>
        <location evidence="1">Nucleus</location>
    </subcellularLocation>
</comment>
<proteinExistence type="predicted"/>
<accession>A0ABZ2AV04</accession>
<feature type="region of interest" description="Disordered" evidence="3">
    <location>
        <begin position="286"/>
        <end position="467"/>
    </location>
</feature>
<dbReference type="PROSITE" id="PS00354">
    <property type="entry name" value="HMGI_Y"/>
    <property type="match status" value="1"/>
</dbReference>
<dbReference type="Proteomes" id="UP001432216">
    <property type="component" value="Chromosome 5"/>
</dbReference>
<protein>
    <submittedName>
        <fullName evidence="4">Uncharacterized protein</fullName>
    </submittedName>
</protein>
<feature type="compositionally biased region" description="Basic residues" evidence="3">
    <location>
        <begin position="327"/>
        <end position="337"/>
    </location>
</feature>
<gene>
    <name evidence="4" type="ORF">IAS62_003685</name>
</gene>
<keyword evidence="5" id="KW-1185">Reference proteome</keyword>
<reference evidence="4 5" key="1">
    <citation type="submission" date="2024-01" db="EMBL/GenBank/DDBJ databases">
        <title>Comparative genomics of Cryptococcus and Kwoniella reveals pathogenesis evolution and contrasting modes of karyotype evolution via chromosome fusion or intercentromeric recombination.</title>
        <authorList>
            <person name="Coelho M.A."/>
            <person name="David-Palma M."/>
            <person name="Shea T."/>
            <person name="Bowers K."/>
            <person name="McGinley-Smith S."/>
            <person name="Mohammad A.W."/>
            <person name="Gnirke A."/>
            <person name="Yurkov A.M."/>
            <person name="Nowrousian M."/>
            <person name="Sun S."/>
            <person name="Cuomo C.A."/>
            <person name="Heitman J."/>
        </authorList>
    </citation>
    <scope>NUCLEOTIDE SEQUENCE [LARGE SCALE GENOMIC DNA]</scope>
    <source>
        <strain evidence="4 5">7685027</strain>
    </source>
</reference>
<feature type="compositionally biased region" description="Basic and acidic residues" evidence="3">
    <location>
        <begin position="46"/>
        <end position="55"/>
    </location>
</feature>
<feature type="compositionally biased region" description="Acidic residues" evidence="3">
    <location>
        <begin position="95"/>
        <end position="111"/>
    </location>
</feature>
<dbReference type="RefSeq" id="XP_064721594.1">
    <property type="nucleotide sequence ID" value="XM_064865522.1"/>
</dbReference>
<evidence type="ECO:0000256" key="1">
    <source>
        <dbReference type="ARBA" id="ARBA00004123"/>
    </source>
</evidence>
<feature type="region of interest" description="Disordered" evidence="3">
    <location>
        <begin position="46"/>
        <end position="118"/>
    </location>
</feature>
<organism evidence="4 5">
    <name type="scientific">Cryptococcus decagattii</name>
    <dbReference type="NCBI Taxonomy" id="1859122"/>
    <lineage>
        <taxon>Eukaryota</taxon>
        <taxon>Fungi</taxon>
        <taxon>Dikarya</taxon>
        <taxon>Basidiomycota</taxon>
        <taxon>Agaricomycotina</taxon>
        <taxon>Tremellomycetes</taxon>
        <taxon>Tremellales</taxon>
        <taxon>Cryptococcaceae</taxon>
        <taxon>Cryptococcus</taxon>
        <taxon>Cryptococcus gattii species complex</taxon>
    </lineage>
</organism>
<dbReference type="InterPro" id="IPR017956">
    <property type="entry name" value="AT_hook_DNA-bd_motif"/>
</dbReference>
<feature type="compositionally biased region" description="Acidic residues" evidence="3">
    <location>
        <begin position="403"/>
        <end position="418"/>
    </location>
</feature>
<feature type="compositionally biased region" description="Basic and acidic residues" evidence="3">
    <location>
        <begin position="296"/>
        <end position="312"/>
    </location>
</feature>
<feature type="compositionally biased region" description="Low complexity" evidence="3">
    <location>
        <begin position="579"/>
        <end position="611"/>
    </location>
</feature>
<feature type="compositionally biased region" description="Basic residues" evidence="3">
    <location>
        <begin position="372"/>
        <end position="382"/>
    </location>
</feature>